<protein>
    <recommendedName>
        <fullName evidence="1">DUF5615 domain-containing protein</fullName>
    </recommendedName>
</protein>
<feature type="domain" description="DUF5615" evidence="1">
    <location>
        <begin position="1"/>
        <end position="110"/>
    </location>
</feature>
<evidence type="ECO:0000313" key="3">
    <source>
        <dbReference type="Proteomes" id="UP000094056"/>
    </source>
</evidence>
<reference evidence="2 3" key="1">
    <citation type="submission" date="2016-07" db="EMBL/GenBank/DDBJ databases">
        <title>Draft genome of Scalindua rubra, obtained from a brine-seawater interface in the Red Sea, sheds light on salt adaptation in anammox bacteria.</title>
        <authorList>
            <person name="Speth D.R."/>
            <person name="Lagkouvardos I."/>
            <person name="Wang Y."/>
            <person name="Qian P.-Y."/>
            <person name="Dutilh B.E."/>
            <person name="Jetten M.S."/>
        </authorList>
    </citation>
    <scope>NUCLEOTIDE SEQUENCE [LARGE SCALE GENOMIC DNA]</scope>
    <source>
        <strain evidence="2">BSI-1</strain>
    </source>
</reference>
<evidence type="ECO:0000313" key="2">
    <source>
        <dbReference type="EMBL" id="ODS34073.1"/>
    </source>
</evidence>
<name>A0A1E3XEL8_9BACT</name>
<dbReference type="Pfam" id="PF18480">
    <property type="entry name" value="DUF5615"/>
    <property type="match status" value="1"/>
</dbReference>
<organism evidence="2 3">
    <name type="scientific">Candidatus Scalindua rubra</name>
    <dbReference type="NCBI Taxonomy" id="1872076"/>
    <lineage>
        <taxon>Bacteria</taxon>
        <taxon>Pseudomonadati</taxon>
        <taxon>Planctomycetota</taxon>
        <taxon>Candidatus Brocadiia</taxon>
        <taxon>Candidatus Brocadiales</taxon>
        <taxon>Candidatus Scalinduaceae</taxon>
        <taxon>Candidatus Scalindua</taxon>
    </lineage>
</organism>
<dbReference type="Proteomes" id="UP000094056">
    <property type="component" value="Unassembled WGS sequence"/>
</dbReference>
<proteinExistence type="predicted"/>
<evidence type="ECO:0000259" key="1">
    <source>
        <dbReference type="Pfam" id="PF18480"/>
    </source>
</evidence>
<gene>
    <name evidence="2" type="ORF">SCARUB_00746</name>
</gene>
<dbReference type="EMBL" id="MAYW01000013">
    <property type="protein sequence ID" value="ODS34073.1"/>
    <property type="molecule type" value="Genomic_DNA"/>
</dbReference>
<dbReference type="InterPro" id="IPR041049">
    <property type="entry name" value="DUF5615"/>
</dbReference>
<accession>A0A1E3XEL8</accession>
<sequence>MRFLADQDMYQITIDFLIDLGHEVIRVKDVGLAQALDEEILQYAHKKGLVIVTMDKDFGALVFLKHIKNSGVVLLRCKPIIIKNVHYEFEKFLNIHKDISLLNCFVVIEPTRHRIRRAG</sequence>
<dbReference type="AlphaFoldDB" id="A0A1E3XEL8"/>
<comment type="caution">
    <text evidence="2">The sequence shown here is derived from an EMBL/GenBank/DDBJ whole genome shotgun (WGS) entry which is preliminary data.</text>
</comment>